<protein>
    <submittedName>
        <fullName evidence="5">Short-subunit dehydrogenase</fullName>
    </submittedName>
</protein>
<sequence>MTERKTALVTGANKGIGFEVAAQLGELGFRVGVGARDAARGTQAVERLLAAGVDAFAVALDVADDESVRAAAAGWTGGLDVLVNNAGISGGAQDPASRTSPDQLRAVLDTNVVGVLRVTNAFLPLLRRSDAPRIVNVSSSMGSLTLQHGESAGSGPVGGAYGPSKSLLNALTLQYARELRDSDVLVNAVCPGYTATDFTGHAGDRTPAQGARIVVELATVGDDGPRGGFFDENGVLPW</sequence>
<dbReference type="PRINTS" id="PR00080">
    <property type="entry name" value="SDRFAMILY"/>
</dbReference>
<dbReference type="Proteomes" id="UP000238083">
    <property type="component" value="Unassembled WGS sequence"/>
</dbReference>
<evidence type="ECO:0000313" key="6">
    <source>
        <dbReference type="Proteomes" id="UP000238083"/>
    </source>
</evidence>
<dbReference type="PANTHER" id="PTHR43490">
    <property type="entry name" value="(+)-NEOMENTHOL DEHYDROGENASE"/>
    <property type="match status" value="1"/>
</dbReference>
<dbReference type="CDD" id="cd05324">
    <property type="entry name" value="carb_red_PTCR-like_SDR_c"/>
    <property type="match status" value="1"/>
</dbReference>
<dbReference type="InterPro" id="IPR002347">
    <property type="entry name" value="SDR_fam"/>
</dbReference>
<comment type="caution">
    <text evidence="5">The sequence shown here is derived from an EMBL/GenBank/DDBJ whole genome shotgun (WGS) entry which is preliminary data.</text>
</comment>
<gene>
    <name evidence="5" type="ORF">CLV37_10387</name>
</gene>
<dbReference type="GO" id="GO:0016616">
    <property type="term" value="F:oxidoreductase activity, acting on the CH-OH group of donors, NAD or NADP as acceptor"/>
    <property type="evidence" value="ECO:0007669"/>
    <property type="project" value="InterPro"/>
</dbReference>
<dbReference type="RefSeq" id="WP_106208800.1">
    <property type="nucleotide sequence ID" value="NZ_PVZF01000003.1"/>
</dbReference>
<dbReference type="OrthoDB" id="9781117at2"/>
<comment type="similarity">
    <text evidence="1 4">Belongs to the short-chain dehydrogenases/reductases (SDR) family.</text>
</comment>
<dbReference type="Gene3D" id="3.40.50.720">
    <property type="entry name" value="NAD(P)-binding Rossmann-like Domain"/>
    <property type="match status" value="1"/>
</dbReference>
<keyword evidence="6" id="KW-1185">Reference proteome</keyword>
<accession>A0A2T0R667</accession>
<evidence type="ECO:0000313" key="5">
    <source>
        <dbReference type="EMBL" id="PRY16656.1"/>
    </source>
</evidence>
<dbReference type="PANTHER" id="PTHR43490:SF99">
    <property type="entry name" value="SHORT-CHAIN DEHYDROGENASE_REDUCTASE"/>
    <property type="match status" value="1"/>
</dbReference>
<evidence type="ECO:0000256" key="4">
    <source>
        <dbReference type="RuleBase" id="RU000363"/>
    </source>
</evidence>
<evidence type="ECO:0000256" key="3">
    <source>
        <dbReference type="ARBA" id="ARBA00023002"/>
    </source>
</evidence>
<keyword evidence="2" id="KW-0521">NADP</keyword>
<name>A0A2T0R667_9ACTN</name>
<evidence type="ECO:0000256" key="2">
    <source>
        <dbReference type="ARBA" id="ARBA00022857"/>
    </source>
</evidence>
<dbReference type="Pfam" id="PF00106">
    <property type="entry name" value="adh_short"/>
    <property type="match status" value="1"/>
</dbReference>
<keyword evidence="3" id="KW-0560">Oxidoreductase</keyword>
<evidence type="ECO:0000256" key="1">
    <source>
        <dbReference type="ARBA" id="ARBA00006484"/>
    </source>
</evidence>
<dbReference type="InterPro" id="IPR045313">
    <property type="entry name" value="CBR1-like"/>
</dbReference>
<reference evidence="5 6" key="1">
    <citation type="submission" date="2018-03" db="EMBL/GenBank/DDBJ databases">
        <title>Genomic Encyclopedia of Archaeal and Bacterial Type Strains, Phase II (KMG-II): from individual species to whole genera.</title>
        <authorList>
            <person name="Goeker M."/>
        </authorList>
    </citation>
    <scope>NUCLEOTIDE SEQUENCE [LARGE SCALE GENOMIC DNA]</scope>
    <source>
        <strain evidence="5 6">DSM 19711</strain>
    </source>
</reference>
<dbReference type="InterPro" id="IPR036291">
    <property type="entry name" value="NAD(P)-bd_dom_sf"/>
</dbReference>
<dbReference type="AlphaFoldDB" id="A0A2T0R667"/>
<organism evidence="5 6">
    <name type="scientific">Kineococcus rhizosphaerae</name>
    <dbReference type="NCBI Taxonomy" id="559628"/>
    <lineage>
        <taxon>Bacteria</taxon>
        <taxon>Bacillati</taxon>
        <taxon>Actinomycetota</taxon>
        <taxon>Actinomycetes</taxon>
        <taxon>Kineosporiales</taxon>
        <taxon>Kineosporiaceae</taxon>
        <taxon>Kineococcus</taxon>
    </lineage>
</organism>
<proteinExistence type="inferred from homology"/>
<dbReference type="SUPFAM" id="SSF51735">
    <property type="entry name" value="NAD(P)-binding Rossmann-fold domains"/>
    <property type="match status" value="1"/>
</dbReference>
<dbReference type="EMBL" id="PVZF01000003">
    <property type="protein sequence ID" value="PRY16656.1"/>
    <property type="molecule type" value="Genomic_DNA"/>
</dbReference>
<dbReference type="PRINTS" id="PR00081">
    <property type="entry name" value="GDHRDH"/>
</dbReference>